<proteinExistence type="predicted"/>
<protein>
    <submittedName>
        <fullName evidence="2">Uncharacterized protein</fullName>
    </submittedName>
</protein>
<name>A0A7S2NPB0_9EUKA</name>
<reference evidence="2" key="1">
    <citation type="submission" date="2021-01" db="EMBL/GenBank/DDBJ databases">
        <authorList>
            <person name="Corre E."/>
            <person name="Pelletier E."/>
            <person name="Niang G."/>
            <person name="Scheremetjew M."/>
            <person name="Finn R."/>
            <person name="Kale V."/>
            <person name="Holt S."/>
            <person name="Cochrane G."/>
            <person name="Meng A."/>
            <person name="Brown T."/>
            <person name="Cohen L."/>
        </authorList>
    </citation>
    <scope>NUCLEOTIDE SEQUENCE</scope>
    <source>
        <strain evidence="2">UTEX LB 985</strain>
    </source>
</reference>
<dbReference type="EMBL" id="HBGU01084570">
    <property type="protein sequence ID" value="CAD9552868.1"/>
    <property type="molecule type" value="Transcribed_RNA"/>
</dbReference>
<organism evidence="2">
    <name type="scientific">Haptolina brevifila</name>
    <dbReference type="NCBI Taxonomy" id="156173"/>
    <lineage>
        <taxon>Eukaryota</taxon>
        <taxon>Haptista</taxon>
        <taxon>Haptophyta</taxon>
        <taxon>Prymnesiophyceae</taxon>
        <taxon>Prymnesiales</taxon>
        <taxon>Prymnesiaceae</taxon>
        <taxon>Haptolina</taxon>
    </lineage>
</organism>
<accession>A0A7S2NPB0</accession>
<evidence type="ECO:0000313" key="2">
    <source>
        <dbReference type="EMBL" id="CAD9552868.1"/>
    </source>
</evidence>
<gene>
    <name evidence="2" type="ORF">CBRE1094_LOCUS46165</name>
</gene>
<feature type="signal peptide" evidence="1">
    <location>
        <begin position="1"/>
        <end position="15"/>
    </location>
</feature>
<feature type="chain" id="PRO_5031179464" evidence="1">
    <location>
        <begin position="16"/>
        <end position="170"/>
    </location>
</feature>
<sequence>MKATILALVATGVAGFSLGLPAHGRSPRAVVVAAEAFALTIDLPPRGKCNLRFKPLLPSSEPIVVKYAIPFGLNVENQGGRAICTKDGDGGEKVGDILRYTTQWTMGLPQGDGAITTAASFAGAISWQLGLFDVAKASSWQEVIDALVSNTDQRTDSVTLVFERPTSSEP</sequence>
<keyword evidence="1" id="KW-0732">Signal</keyword>
<dbReference type="AlphaFoldDB" id="A0A7S2NPB0"/>
<evidence type="ECO:0000256" key="1">
    <source>
        <dbReference type="SAM" id="SignalP"/>
    </source>
</evidence>